<dbReference type="InterPro" id="IPR008928">
    <property type="entry name" value="6-hairpin_glycosidase_sf"/>
</dbReference>
<dbReference type="SUPFAM" id="SSF48208">
    <property type="entry name" value="Six-hairpin glycosidases"/>
    <property type="match status" value="1"/>
</dbReference>
<dbReference type="GO" id="GO:0005975">
    <property type="term" value="P:carbohydrate metabolic process"/>
    <property type="evidence" value="ECO:0007669"/>
    <property type="project" value="InterPro"/>
</dbReference>
<name>A0A6I4NM95_9FLAO</name>
<comment type="caution">
    <text evidence="2">The sequence shown here is derived from an EMBL/GenBank/DDBJ whole genome shotgun (WGS) entry which is preliminary data.</text>
</comment>
<accession>A0A6I4NM95</accession>
<gene>
    <name evidence="2" type="ORF">GON26_00170</name>
</gene>
<dbReference type="Pfam" id="PF07470">
    <property type="entry name" value="Glyco_hydro_88"/>
    <property type="match status" value="1"/>
</dbReference>
<evidence type="ECO:0000313" key="2">
    <source>
        <dbReference type="EMBL" id="MWB92769.1"/>
    </source>
</evidence>
<dbReference type="InterPro" id="IPR052043">
    <property type="entry name" value="PolySaccharide_Degr_Enz"/>
</dbReference>
<organism evidence="2 3">
    <name type="scientific">Flavobacterium hydrocarbonoxydans</name>
    <dbReference type="NCBI Taxonomy" id="2683249"/>
    <lineage>
        <taxon>Bacteria</taxon>
        <taxon>Pseudomonadati</taxon>
        <taxon>Bacteroidota</taxon>
        <taxon>Flavobacteriia</taxon>
        <taxon>Flavobacteriales</taxon>
        <taxon>Flavobacteriaceae</taxon>
        <taxon>Flavobacterium</taxon>
    </lineage>
</organism>
<dbReference type="EMBL" id="WSTB01000001">
    <property type="protein sequence ID" value="MWB92769.1"/>
    <property type="molecule type" value="Genomic_DNA"/>
</dbReference>
<keyword evidence="3" id="KW-1185">Reference proteome</keyword>
<keyword evidence="1 2" id="KW-0378">Hydrolase</keyword>
<sequence>MANYTIKLRYWIVVLSIGFAILMSFQGFSQEKAKNEIIIHKDLKWSERMALSIIKRAPQARQIDNNEKPKWDYKLGLVMTSFENLYKKTNNPIYAAYIKEYAETVINDSGEILNYKLEDYNIDNINAGKMLFDLYSKTNDKRYLTAIKTLRKQLETHPRTHSGGFWHKKIYPYQMWLDGLYMGTPFYARYTVEFDGGKDLNDIALQFEQVQKHTIDKKTGLLFHAWDESKQMPWANKETGTSPNFWSRSIGWYMMALVDDLDYFPKNHPKRKELIQYLNEISEAVAKFQDPSGLWYQVTDTGSKEGNYLEASGSAMFVYAFAKGVNKGYLPSKYKKLAEKGFDGITQKLITVDPDGEIHITQVCASAGLGGNPYRDGSYEYYINEKIKTDNSHGLGPFILAAVELDK</sequence>
<dbReference type="Gene3D" id="1.50.10.10">
    <property type="match status" value="1"/>
</dbReference>
<evidence type="ECO:0000313" key="3">
    <source>
        <dbReference type="Proteomes" id="UP000471501"/>
    </source>
</evidence>
<protein>
    <submittedName>
        <fullName evidence="2">Glycosyl hydrolase family 88</fullName>
    </submittedName>
</protein>
<dbReference type="InterPro" id="IPR010905">
    <property type="entry name" value="Glyco_hydro_88"/>
</dbReference>
<proteinExistence type="predicted"/>
<dbReference type="AlphaFoldDB" id="A0A6I4NM95"/>
<dbReference type="GO" id="GO:0016787">
    <property type="term" value="F:hydrolase activity"/>
    <property type="evidence" value="ECO:0007669"/>
    <property type="project" value="UniProtKB-KW"/>
</dbReference>
<dbReference type="Proteomes" id="UP000471501">
    <property type="component" value="Unassembled WGS sequence"/>
</dbReference>
<evidence type="ECO:0000256" key="1">
    <source>
        <dbReference type="ARBA" id="ARBA00022801"/>
    </source>
</evidence>
<dbReference type="InterPro" id="IPR012341">
    <property type="entry name" value="6hp_glycosidase-like_sf"/>
</dbReference>
<dbReference type="PANTHER" id="PTHR33886:SF8">
    <property type="entry name" value="UNSATURATED RHAMNOGALACTURONAN HYDROLASE (EUROFUNG)"/>
    <property type="match status" value="1"/>
</dbReference>
<reference evidence="2 3" key="1">
    <citation type="submission" date="2019-12" db="EMBL/GenBank/DDBJ databases">
        <authorList>
            <person name="Kim Y.S."/>
        </authorList>
    </citation>
    <scope>NUCLEOTIDE SEQUENCE [LARGE SCALE GENOMIC DNA]</scope>
    <source>
        <strain evidence="2 3">GA093</strain>
    </source>
</reference>
<dbReference type="PANTHER" id="PTHR33886">
    <property type="entry name" value="UNSATURATED RHAMNOGALACTURONAN HYDROLASE (EUROFUNG)"/>
    <property type="match status" value="1"/>
</dbReference>